<protein>
    <submittedName>
        <fullName evidence="1">Uncharacterized protein</fullName>
    </submittedName>
</protein>
<comment type="caution">
    <text evidence="1">The sequence shown here is derived from an EMBL/GenBank/DDBJ whole genome shotgun (WGS) entry which is preliminary data.</text>
</comment>
<dbReference type="RefSeq" id="WP_158727017.1">
    <property type="nucleotide sequence ID" value="NZ_JBITDC010000027.1"/>
</dbReference>
<name>A0ABW7YGI3_STRCE</name>
<proteinExistence type="predicted"/>
<organism evidence="1 2">
    <name type="scientific">Streptomyces cellulosae</name>
    <dbReference type="NCBI Taxonomy" id="1968"/>
    <lineage>
        <taxon>Bacteria</taxon>
        <taxon>Bacillati</taxon>
        <taxon>Actinomycetota</taxon>
        <taxon>Actinomycetes</taxon>
        <taxon>Kitasatosporales</taxon>
        <taxon>Streptomycetaceae</taxon>
        <taxon>Streptomyces</taxon>
    </lineage>
</organism>
<gene>
    <name evidence="1" type="ORF">ACIA8P_42680</name>
</gene>
<reference evidence="1 2" key="1">
    <citation type="submission" date="2024-10" db="EMBL/GenBank/DDBJ databases">
        <title>The Natural Products Discovery Center: Release of the First 8490 Sequenced Strains for Exploring Actinobacteria Biosynthetic Diversity.</title>
        <authorList>
            <person name="Kalkreuter E."/>
            <person name="Kautsar S.A."/>
            <person name="Yang D."/>
            <person name="Bader C.D."/>
            <person name="Teijaro C.N."/>
            <person name="Fluegel L."/>
            <person name="Davis C.M."/>
            <person name="Simpson J.R."/>
            <person name="Lauterbach L."/>
            <person name="Steele A.D."/>
            <person name="Gui C."/>
            <person name="Meng S."/>
            <person name="Li G."/>
            <person name="Viehrig K."/>
            <person name="Ye F."/>
            <person name="Su P."/>
            <person name="Kiefer A.F."/>
            <person name="Nichols A."/>
            <person name="Cepeda A.J."/>
            <person name="Yan W."/>
            <person name="Fan B."/>
            <person name="Jiang Y."/>
            <person name="Adhikari A."/>
            <person name="Zheng C.-J."/>
            <person name="Schuster L."/>
            <person name="Cowan T.M."/>
            <person name="Smanski M.J."/>
            <person name="Chevrette M.G."/>
            <person name="De Carvalho L.P.S."/>
            <person name="Shen B."/>
        </authorList>
    </citation>
    <scope>NUCLEOTIDE SEQUENCE [LARGE SCALE GENOMIC DNA]</scope>
    <source>
        <strain evidence="1 2">NPDC051599</strain>
    </source>
</reference>
<dbReference type="EMBL" id="JBITDC010000027">
    <property type="protein sequence ID" value="MFI5681244.1"/>
    <property type="molecule type" value="Genomic_DNA"/>
</dbReference>
<sequence length="46" mass="4947">MGALPLPVDALGPVARFDDEASRRIVALPLRRSPWAGRRWSATGCG</sequence>
<accession>A0ABW7YGI3</accession>
<dbReference type="Proteomes" id="UP001612415">
    <property type="component" value="Unassembled WGS sequence"/>
</dbReference>
<evidence type="ECO:0000313" key="1">
    <source>
        <dbReference type="EMBL" id="MFI5681244.1"/>
    </source>
</evidence>
<evidence type="ECO:0000313" key="2">
    <source>
        <dbReference type="Proteomes" id="UP001612415"/>
    </source>
</evidence>
<keyword evidence="2" id="KW-1185">Reference proteome</keyword>